<dbReference type="Pfam" id="PF07731">
    <property type="entry name" value="Cu-oxidase_2"/>
    <property type="match status" value="1"/>
</dbReference>
<protein>
    <recommendedName>
        <fullName evidence="5 13">Laccase</fullName>
        <ecNumber evidence="5 13">1.10.3.2</ecNumber>
    </recommendedName>
    <alternativeName>
        <fullName evidence="13">Benzenediol:oxygen oxidoreductase</fullName>
    </alternativeName>
    <alternativeName>
        <fullName evidence="13">Diphenol oxidase</fullName>
    </alternativeName>
    <alternativeName>
        <fullName evidence="13">Urishiol oxidase</fullName>
    </alternativeName>
</protein>
<evidence type="ECO:0000256" key="7">
    <source>
        <dbReference type="ARBA" id="ARBA00022525"/>
    </source>
</evidence>
<evidence type="ECO:0000313" key="16">
    <source>
        <dbReference type="Proteomes" id="UP000824469"/>
    </source>
</evidence>
<keyword evidence="12 13" id="KW-0439">Lignin degradation</keyword>
<dbReference type="Gene3D" id="2.60.40.420">
    <property type="entry name" value="Cupredoxins - blue copper proteins"/>
    <property type="match status" value="3"/>
</dbReference>
<reference evidence="15 16" key="1">
    <citation type="journal article" date="2021" name="Nat. Plants">
        <title>The Taxus genome provides insights into paclitaxel biosynthesis.</title>
        <authorList>
            <person name="Xiong X."/>
            <person name="Gou J."/>
            <person name="Liao Q."/>
            <person name="Li Y."/>
            <person name="Zhou Q."/>
            <person name="Bi G."/>
            <person name="Li C."/>
            <person name="Du R."/>
            <person name="Wang X."/>
            <person name="Sun T."/>
            <person name="Guo L."/>
            <person name="Liang H."/>
            <person name="Lu P."/>
            <person name="Wu Y."/>
            <person name="Zhang Z."/>
            <person name="Ro D.K."/>
            <person name="Shang Y."/>
            <person name="Huang S."/>
            <person name="Yan J."/>
        </authorList>
    </citation>
    <scope>NUCLEOTIDE SEQUENCE [LARGE SCALE GENOMIC DNA]</scope>
    <source>
        <strain evidence="15">Ta-2019</strain>
    </source>
</reference>
<evidence type="ECO:0000256" key="2">
    <source>
        <dbReference type="ARBA" id="ARBA00004271"/>
    </source>
</evidence>
<comment type="function">
    <text evidence="13">Lignin degradation and detoxification of lignin-derived products.</text>
</comment>
<keyword evidence="16" id="KW-1185">Reference proteome</keyword>
<dbReference type="SMART" id="SM00220">
    <property type="entry name" value="S_TKc"/>
    <property type="match status" value="1"/>
</dbReference>
<dbReference type="EMBL" id="JAHRHJ020000011">
    <property type="protein sequence ID" value="KAH9295372.1"/>
    <property type="molecule type" value="Genomic_DNA"/>
</dbReference>
<evidence type="ECO:0000256" key="3">
    <source>
        <dbReference type="ARBA" id="ARBA00009670"/>
    </source>
</evidence>
<dbReference type="InterPro" id="IPR011009">
    <property type="entry name" value="Kinase-like_dom_sf"/>
</dbReference>
<comment type="caution">
    <text evidence="15">The sequence shown here is derived from an EMBL/GenBank/DDBJ whole genome shotgun (WGS) entry which is preliminary data.</text>
</comment>
<dbReference type="Pfam" id="PF07732">
    <property type="entry name" value="Cu-oxidase_3"/>
    <property type="match status" value="1"/>
</dbReference>
<sequence>MAPLTLTLPLRPCHFHSHPSSSSHLNSRQNFSCSRNFFRARRVKCFRSENLEETDSFSKYSGYLFEDGNSEAELLNKYDAAKIASIYRRRPLLLFRRLLQIGSTFGRWFFLRYIDDVLGRSDSMFKERAAELRSVLVRLGPAFVKVAQAISSRPDVIPPAYLDELSLLQDRIAPFSTDIALDIIEEELGLPVENIFSEISLQPIAAASLGQVYQARLRTSGEIVAVKVQRPGVRAAIALDIFILRLLAGYARNAGKLNTDLQAVVDEWASSLFREMDYEAEAQNGLRFRQLFGGLPDVVIPKMYPELSSCRVLVMEWVEGQKLIEVKDLHLIEVGVYCSLTQLLECGFYHADPHPGNLLRTYDGKLAYLDFGMMGEFNQDLREGLIEACLHLVNREFDDLAGDFITLGLLPPTAQMTDVAKALTDVFQNAVSKGVQNLNFGDLSGNLGQTMYKFKFQIPSYFSLVIRSLAVLEGLALASDPNYKVLSSSYPWIARKILTDSSPQLRSTLQALLYKDGTFRIDRFESLVSESLSSTKNGTLTGQEEKADDESKLMIKRTLTFTLSEQGDFVREILLEELAKGIDALNRSTFETAASVVISSLPMAPSFTLRFVEDEDIKNLKTLQRLILLLTNGLAEKLNHGVEEEYLLKKNNVQRTWEEAIIVLQQVNSFEKVLPMLSVILELPRSAQQQAFILPVDLAGKLASRIVARTIRRPSTGTMIAELCGRSSLQNPVLPYIDQRVAASPIRMKNVTRLCNTKSVITVNGQFPGPPIIAREGDRVLIKLTNHVTNNITIHWHGIRQIRSGWADGPGYITQCPIQTGQSYVYNFTIKGQRGTLWWHAHISWLRATVYGPIFIYPKKHASYPFPKPQQEVPIILGEWWNADTETIINQAMQSGGMPNLSDAYTINGLPGLLYNCSANDTFKLRVTPGKTYMLRIINAALNDELFFAIANHTVTVVEADAVYVKPFQTDVVLITPGQTTNVLFTANSEPVPNATFLISARPYATGTGTFDNTTTAGILEYYSNLRADNAFSSFPLMRPTLPAFNDTSFAANFSQKLRSLATPKFPAKVPQTVDKQFLFTVGLGLNPCPQGQTCQGPNGTKFAASINNISFILPTTALLQAHFYRKSQGVYNFTFPDNPPFPFNYTGTPPNNTATLNDTRVKVIPYNSTIQLVLQDTSIVTVESHPLHLHGFNFFIVGQGVGNYNATTEPSNFNLVDPPERNTVGVTSGGWVALRFRADNPGVWFMHCHLEFHTSWGLKMAWVVPDGKGKSQSLPPPPKDLPPC</sequence>
<dbReference type="InterPro" id="IPR034285">
    <property type="entry name" value="CuRO_2_LCC"/>
</dbReference>
<dbReference type="SUPFAM" id="SSF56112">
    <property type="entry name" value="Protein kinase-like (PK-like)"/>
    <property type="match status" value="1"/>
</dbReference>
<dbReference type="InterPro" id="IPR011706">
    <property type="entry name" value="Cu-oxidase_C"/>
</dbReference>
<dbReference type="GO" id="GO:0052716">
    <property type="term" value="F:hydroquinone:oxygen oxidoreductase activity"/>
    <property type="evidence" value="ECO:0007669"/>
    <property type="project" value="UniProtKB-EC"/>
</dbReference>
<dbReference type="InterPro" id="IPR011707">
    <property type="entry name" value="Cu-oxidase-like_N"/>
</dbReference>
<dbReference type="Proteomes" id="UP000824469">
    <property type="component" value="Unassembled WGS sequence"/>
</dbReference>
<evidence type="ECO:0000313" key="15">
    <source>
        <dbReference type="EMBL" id="KAH9295372.1"/>
    </source>
</evidence>
<comment type="similarity">
    <text evidence="4 13">Belongs to the multicopper oxidase family.</text>
</comment>
<name>A0AA38CEK6_TAXCH</name>
<dbReference type="InterPro" id="IPR002355">
    <property type="entry name" value="Cu_oxidase_Cu_BS"/>
</dbReference>
<evidence type="ECO:0000256" key="6">
    <source>
        <dbReference type="ARBA" id="ARBA00022523"/>
    </source>
</evidence>
<evidence type="ECO:0000256" key="8">
    <source>
        <dbReference type="ARBA" id="ARBA00022723"/>
    </source>
</evidence>
<dbReference type="InterPro" id="IPR033138">
    <property type="entry name" value="Cu_oxidase_CS"/>
</dbReference>
<dbReference type="InterPro" id="IPR000719">
    <property type="entry name" value="Prot_kinase_dom"/>
</dbReference>
<dbReference type="PROSITE" id="PS50011">
    <property type="entry name" value="PROTEIN_KINASE_DOM"/>
    <property type="match status" value="1"/>
</dbReference>
<comment type="catalytic activity">
    <reaction evidence="1 13">
        <text>4 hydroquinone + O2 = 4 benzosemiquinone + 2 H2O</text>
        <dbReference type="Rhea" id="RHEA:11276"/>
        <dbReference type="ChEBI" id="CHEBI:15377"/>
        <dbReference type="ChEBI" id="CHEBI:15379"/>
        <dbReference type="ChEBI" id="CHEBI:17594"/>
        <dbReference type="ChEBI" id="CHEBI:17977"/>
        <dbReference type="EC" id="1.10.3.2"/>
    </reaction>
</comment>
<evidence type="ECO:0000256" key="13">
    <source>
        <dbReference type="RuleBase" id="RU361119"/>
    </source>
</evidence>
<evidence type="ECO:0000256" key="11">
    <source>
        <dbReference type="ARBA" id="ARBA00023008"/>
    </source>
</evidence>
<accession>A0AA38CEK6</accession>
<comment type="similarity">
    <text evidence="3">Belongs to the protein kinase superfamily. ADCK protein kinase family.</text>
</comment>
<dbReference type="InterPro" id="IPR034289">
    <property type="entry name" value="CuRO_3_LCC"/>
</dbReference>
<dbReference type="GO" id="GO:0046274">
    <property type="term" value="P:lignin catabolic process"/>
    <property type="evidence" value="ECO:0007669"/>
    <property type="project" value="UniProtKB-KW"/>
</dbReference>
<dbReference type="CDD" id="cd13897">
    <property type="entry name" value="CuRO_3_LCC_plant"/>
    <property type="match status" value="1"/>
</dbReference>
<dbReference type="FunFam" id="2.60.40.420:FF:000062">
    <property type="entry name" value="Laccase"/>
    <property type="match status" value="1"/>
</dbReference>
<dbReference type="GO" id="GO:0005507">
    <property type="term" value="F:copper ion binding"/>
    <property type="evidence" value="ECO:0007669"/>
    <property type="project" value="InterPro"/>
</dbReference>
<dbReference type="InterPro" id="IPR034288">
    <property type="entry name" value="CuRO_1_LCC"/>
</dbReference>
<keyword evidence="7 13" id="KW-0964">Secreted</keyword>
<evidence type="ECO:0000259" key="14">
    <source>
        <dbReference type="PROSITE" id="PS50011"/>
    </source>
</evidence>
<dbReference type="CDD" id="cd13875">
    <property type="entry name" value="CuRO_2_LCC_plant"/>
    <property type="match status" value="1"/>
</dbReference>
<dbReference type="PROSITE" id="PS00080">
    <property type="entry name" value="MULTICOPPER_OXIDASE2"/>
    <property type="match status" value="1"/>
</dbReference>
<gene>
    <name evidence="15" type="ORF">KI387_038960</name>
</gene>
<dbReference type="InterPro" id="IPR050154">
    <property type="entry name" value="UbiB_kinase"/>
</dbReference>
<dbReference type="InterPro" id="IPR008972">
    <property type="entry name" value="Cupredoxin"/>
</dbReference>
<keyword evidence="9 13" id="KW-0677">Repeat</keyword>
<dbReference type="Gene3D" id="1.10.510.10">
    <property type="entry name" value="Transferase(Phosphotransferase) domain 1"/>
    <property type="match status" value="1"/>
</dbReference>
<dbReference type="PANTHER" id="PTHR10566">
    <property type="entry name" value="CHAPERONE-ACTIVITY OF BC1 COMPLEX CABC1 -RELATED"/>
    <property type="match status" value="1"/>
</dbReference>
<dbReference type="InterPro" id="IPR001117">
    <property type="entry name" value="Cu-oxidase_2nd"/>
</dbReference>
<keyword evidence="6 13" id="KW-0052">Apoplast</keyword>
<keyword evidence="10 13" id="KW-0560">Oxidoreductase</keyword>
<evidence type="ECO:0000256" key="10">
    <source>
        <dbReference type="ARBA" id="ARBA00023002"/>
    </source>
</evidence>
<dbReference type="EC" id="1.10.3.2" evidence="5 13"/>
<dbReference type="NCBIfam" id="TIGR03389">
    <property type="entry name" value="laccase"/>
    <property type="match status" value="1"/>
</dbReference>
<evidence type="ECO:0000256" key="9">
    <source>
        <dbReference type="ARBA" id="ARBA00022737"/>
    </source>
</evidence>
<evidence type="ECO:0000256" key="1">
    <source>
        <dbReference type="ARBA" id="ARBA00000349"/>
    </source>
</evidence>
<keyword evidence="8 13" id="KW-0479">Metal-binding</keyword>
<dbReference type="FunFam" id="2.60.40.420:FF:000049">
    <property type="entry name" value="Laccase"/>
    <property type="match status" value="1"/>
</dbReference>
<keyword evidence="11 13" id="KW-0186">Copper</keyword>
<dbReference type="CDD" id="cd13849">
    <property type="entry name" value="CuRO_1_LCC_plant"/>
    <property type="match status" value="1"/>
</dbReference>
<dbReference type="Pfam" id="PF00394">
    <property type="entry name" value="Cu-oxidase"/>
    <property type="match status" value="1"/>
</dbReference>
<dbReference type="Pfam" id="PF03109">
    <property type="entry name" value="ABC1"/>
    <property type="match status" value="1"/>
</dbReference>
<dbReference type="PROSITE" id="PS00079">
    <property type="entry name" value="MULTICOPPER_OXIDASE1"/>
    <property type="match status" value="1"/>
</dbReference>
<feature type="domain" description="Protein kinase" evidence="14">
    <location>
        <begin position="198"/>
        <end position="532"/>
    </location>
</feature>
<proteinExistence type="inferred from homology"/>
<evidence type="ECO:0000256" key="4">
    <source>
        <dbReference type="ARBA" id="ARBA00010609"/>
    </source>
</evidence>
<evidence type="ECO:0000256" key="12">
    <source>
        <dbReference type="ARBA" id="ARBA00023185"/>
    </source>
</evidence>
<dbReference type="SUPFAM" id="SSF49503">
    <property type="entry name" value="Cupredoxins"/>
    <property type="match status" value="3"/>
</dbReference>
<evidence type="ECO:0000256" key="5">
    <source>
        <dbReference type="ARBA" id="ARBA00012297"/>
    </source>
</evidence>
<dbReference type="InterPro" id="IPR004147">
    <property type="entry name" value="ABC1_dom"/>
</dbReference>
<comment type="cofactor">
    <cofactor evidence="13">
        <name>Cu cation</name>
        <dbReference type="ChEBI" id="CHEBI:23378"/>
    </cofactor>
    <text evidence="13">Binds 4 Cu cations per monomer.</text>
</comment>
<dbReference type="GO" id="GO:0004672">
    <property type="term" value="F:protein kinase activity"/>
    <property type="evidence" value="ECO:0007669"/>
    <property type="project" value="InterPro"/>
</dbReference>
<comment type="subcellular location">
    <subcellularLocation>
        <location evidence="2 13">Secreted</location>
        <location evidence="2 13">Extracellular space</location>
        <location evidence="2 13">Apoplast</location>
    </subcellularLocation>
</comment>
<dbReference type="PANTHER" id="PTHR10566:SF119">
    <property type="entry name" value="OS04G0640500 PROTEIN"/>
    <property type="match status" value="1"/>
</dbReference>
<dbReference type="GO" id="GO:0048046">
    <property type="term" value="C:apoplast"/>
    <property type="evidence" value="ECO:0007669"/>
    <property type="project" value="UniProtKB-SubCell"/>
</dbReference>
<dbReference type="InterPro" id="IPR017761">
    <property type="entry name" value="Laccase"/>
</dbReference>
<dbReference type="CDD" id="cd05121">
    <property type="entry name" value="ABC1_ADCK3-like"/>
    <property type="match status" value="1"/>
</dbReference>
<organism evidence="15 16">
    <name type="scientific">Taxus chinensis</name>
    <name type="common">Chinese yew</name>
    <name type="synonym">Taxus wallichiana var. chinensis</name>
    <dbReference type="NCBI Taxonomy" id="29808"/>
    <lineage>
        <taxon>Eukaryota</taxon>
        <taxon>Viridiplantae</taxon>
        <taxon>Streptophyta</taxon>
        <taxon>Embryophyta</taxon>
        <taxon>Tracheophyta</taxon>
        <taxon>Spermatophyta</taxon>
        <taxon>Pinopsida</taxon>
        <taxon>Pinidae</taxon>
        <taxon>Conifers II</taxon>
        <taxon>Cupressales</taxon>
        <taxon>Taxaceae</taxon>
        <taxon>Taxus</taxon>
    </lineage>
</organism>
<dbReference type="GO" id="GO:0005524">
    <property type="term" value="F:ATP binding"/>
    <property type="evidence" value="ECO:0007669"/>
    <property type="project" value="InterPro"/>
</dbReference>